<protein>
    <recommendedName>
        <fullName evidence="4">Matrix-remodeling-associated protein 7 helical domain-containing protein</fullName>
    </recommendedName>
</protein>
<organism evidence="5 6">
    <name type="scientific">Sinanodonta woodiana</name>
    <name type="common">Chinese pond mussel</name>
    <name type="synonym">Anodonta woodiana</name>
    <dbReference type="NCBI Taxonomy" id="1069815"/>
    <lineage>
        <taxon>Eukaryota</taxon>
        <taxon>Metazoa</taxon>
        <taxon>Spiralia</taxon>
        <taxon>Lophotrochozoa</taxon>
        <taxon>Mollusca</taxon>
        <taxon>Bivalvia</taxon>
        <taxon>Autobranchia</taxon>
        <taxon>Heteroconchia</taxon>
        <taxon>Palaeoheterodonta</taxon>
        <taxon>Unionida</taxon>
        <taxon>Unionoidea</taxon>
        <taxon>Unionidae</taxon>
        <taxon>Unioninae</taxon>
        <taxon>Sinanodonta</taxon>
    </lineage>
</organism>
<feature type="transmembrane region" description="Helical" evidence="3">
    <location>
        <begin position="12"/>
        <end position="31"/>
    </location>
</feature>
<feature type="region of interest" description="Disordered" evidence="2">
    <location>
        <begin position="45"/>
        <end position="75"/>
    </location>
</feature>
<comment type="caution">
    <text evidence="5">The sequence shown here is derived from an EMBL/GenBank/DDBJ whole genome shotgun (WGS) entry which is preliminary data.</text>
</comment>
<feature type="domain" description="Matrix-remodeling-associated protein 7 helical" evidence="4">
    <location>
        <begin position="94"/>
        <end position="153"/>
    </location>
</feature>
<dbReference type="InterPro" id="IPR026622">
    <property type="entry name" value="Mxra7"/>
</dbReference>
<feature type="compositionally biased region" description="Basic and acidic residues" evidence="2">
    <location>
        <begin position="59"/>
        <end position="75"/>
    </location>
</feature>
<keyword evidence="3" id="KW-0812">Transmembrane</keyword>
<dbReference type="PANTHER" id="PTHR21845:SF2">
    <property type="entry name" value="MATRIX-REMODELING-ASSOCIATED PROTEIN 7"/>
    <property type="match status" value="1"/>
</dbReference>
<gene>
    <name evidence="5" type="ORF">ACJMK2_033932</name>
</gene>
<evidence type="ECO:0000313" key="6">
    <source>
        <dbReference type="Proteomes" id="UP001634394"/>
    </source>
</evidence>
<keyword evidence="1" id="KW-0175">Coiled coil</keyword>
<accession>A0ABD3WPZ2</accession>
<evidence type="ECO:0000256" key="3">
    <source>
        <dbReference type="SAM" id="Phobius"/>
    </source>
</evidence>
<keyword evidence="3" id="KW-0472">Membrane</keyword>
<evidence type="ECO:0000259" key="4">
    <source>
        <dbReference type="Pfam" id="PF25473"/>
    </source>
</evidence>
<dbReference type="Pfam" id="PF25473">
    <property type="entry name" value="MXRA7_helical"/>
    <property type="match status" value="1"/>
</dbReference>
<proteinExistence type="predicted"/>
<dbReference type="PANTHER" id="PTHR21845">
    <property type="entry name" value="TRANSMEMBRANE ANCHOR PROTEIN 1"/>
    <property type="match status" value="1"/>
</dbReference>
<name>A0ABD3WPZ2_SINWO</name>
<dbReference type="EMBL" id="JBJQND010000005">
    <property type="protein sequence ID" value="KAL3876047.1"/>
    <property type="molecule type" value="Genomic_DNA"/>
</dbReference>
<reference evidence="5 6" key="1">
    <citation type="submission" date="2024-11" db="EMBL/GenBank/DDBJ databases">
        <title>Chromosome-level genome assembly of the freshwater bivalve Anodonta woodiana.</title>
        <authorList>
            <person name="Chen X."/>
        </authorList>
    </citation>
    <scope>NUCLEOTIDE SEQUENCE [LARGE SCALE GENOMIC DNA]</scope>
    <source>
        <strain evidence="5">MN2024</strain>
        <tissue evidence="5">Gills</tissue>
    </source>
</reference>
<dbReference type="InterPro" id="IPR057534">
    <property type="entry name" value="MXRA7_helical"/>
</dbReference>
<dbReference type="AlphaFoldDB" id="A0ABD3WPZ2"/>
<sequence length="154" mass="17910">MDSFTENTFAVYGTSIFITTVVLVVATWYALSNIFRLWEAGKPKSAESETDESSETECQDAKPQSHEEESKECKDYENVDPVEYCEHIQSEVKKAQLRVTNKKLEQNLTVEQLKDEREIQRKQLEEIFKLIKDQNDKFGISSIDDIQEQMKLYA</sequence>
<evidence type="ECO:0000256" key="1">
    <source>
        <dbReference type="SAM" id="Coils"/>
    </source>
</evidence>
<evidence type="ECO:0000256" key="2">
    <source>
        <dbReference type="SAM" id="MobiDB-lite"/>
    </source>
</evidence>
<keyword evidence="6" id="KW-1185">Reference proteome</keyword>
<feature type="compositionally biased region" description="Acidic residues" evidence="2">
    <location>
        <begin position="48"/>
        <end position="58"/>
    </location>
</feature>
<dbReference type="Proteomes" id="UP001634394">
    <property type="component" value="Unassembled WGS sequence"/>
</dbReference>
<keyword evidence="3" id="KW-1133">Transmembrane helix</keyword>
<evidence type="ECO:0000313" key="5">
    <source>
        <dbReference type="EMBL" id="KAL3876047.1"/>
    </source>
</evidence>
<feature type="coiled-coil region" evidence="1">
    <location>
        <begin position="94"/>
        <end position="130"/>
    </location>
</feature>